<dbReference type="Gene3D" id="3.50.50.60">
    <property type="entry name" value="FAD/NAD(P)-binding domain"/>
    <property type="match status" value="1"/>
</dbReference>
<accession>A0A9P3LDY1</accession>
<comment type="cofactor">
    <cofactor evidence="1 8">
        <name>FAD</name>
        <dbReference type="ChEBI" id="CHEBI:57692"/>
    </cofactor>
</comment>
<keyword evidence="6" id="KW-0560">Oxidoreductase</keyword>
<keyword evidence="4" id="KW-0732">Signal</keyword>
<keyword evidence="11" id="KW-1185">Reference proteome</keyword>
<evidence type="ECO:0000256" key="4">
    <source>
        <dbReference type="ARBA" id="ARBA00022729"/>
    </source>
</evidence>
<dbReference type="SUPFAM" id="SSF51905">
    <property type="entry name" value="FAD/NAD(P)-binding domain"/>
    <property type="match status" value="1"/>
</dbReference>
<feature type="binding site" evidence="8">
    <location>
        <begin position="558"/>
        <end position="559"/>
    </location>
    <ligand>
        <name>FAD</name>
        <dbReference type="ChEBI" id="CHEBI:57692"/>
    </ligand>
</feature>
<dbReference type="InterPro" id="IPR012132">
    <property type="entry name" value="GMC_OxRdtase"/>
</dbReference>
<keyword evidence="5 8" id="KW-0274">FAD</keyword>
<feature type="active site" description="Proton donor" evidence="7">
    <location>
        <position position="559"/>
    </location>
</feature>
<dbReference type="InterPro" id="IPR000172">
    <property type="entry name" value="GMC_OxRdtase_N"/>
</dbReference>
<evidence type="ECO:0000256" key="8">
    <source>
        <dbReference type="PIRSR" id="PIRSR000137-2"/>
    </source>
</evidence>
<feature type="binding site" evidence="8">
    <location>
        <position position="265"/>
    </location>
    <ligand>
        <name>FAD</name>
        <dbReference type="ChEBI" id="CHEBI:57692"/>
    </ligand>
</feature>
<evidence type="ECO:0000256" key="5">
    <source>
        <dbReference type="ARBA" id="ARBA00022827"/>
    </source>
</evidence>
<organism evidence="10 11">
    <name type="scientific">Phanerochaete sordida</name>
    <dbReference type="NCBI Taxonomy" id="48140"/>
    <lineage>
        <taxon>Eukaryota</taxon>
        <taxon>Fungi</taxon>
        <taxon>Dikarya</taxon>
        <taxon>Basidiomycota</taxon>
        <taxon>Agaricomycotina</taxon>
        <taxon>Agaricomycetes</taxon>
        <taxon>Polyporales</taxon>
        <taxon>Phanerochaetaceae</taxon>
        <taxon>Phanerochaete</taxon>
    </lineage>
</organism>
<dbReference type="PANTHER" id="PTHR11552">
    <property type="entry name" value="GLUCOSE-METHANOL-CHOLINE GMC OXIDOREDUCTASE"/>
    <property type="match status" value="1"/>
</dbReference>
<dbReference type="Gene3D" id="3.30.560.10">
    <property type="entry name" value="Glucose Oxidase, domain 3"/>
    <property type="match status" value="1"/>
</dbReference>
<evidence type="ECO:0000256" key="2">
    <source>
        <dbReference type="ARBA" id="ARBA00010790"/>
    </source>
</evidence>
<protein>
    <submittedName>
        <fullName evidence="10">GMC family oxidoreductase</fullName>
    </submittedName>
</protein>
<evidence type="ECO:0000256" key="6">
    <source>
        <dbReference type="ARBA" id="ARBA00023002"/>
    </source>
</evidence>
<comment type="caution">
    <text evidence="10">The sequence shown here is derived from an EMBL/GenBank/DDBJ whole genome shotgun (WGS) entry which is preliminary data.</text>
</comment>
<dbReference type="PIRSF" id="PIRSF000137">
    <property type="entry name" value="Alcohol_oxidase"/>
    <property type="match status" value="1"/>
</dbReference>
<dbReference type="SUPFAM" id="SSF54373">
    <property type="entry name" value="FAD-linked reductases, C-terminal domain"/>
    <property type="match status" value="1"/>
</dbReference>
<dbReference type="InterPro" id="IPR036188">
    <property type="entry name" value="FAD/NAD-bd_sf"/>
</dbReference>
<evidence type="ECO:0000256" key="3">
    <source>
        <dbReference type="ARBA" id="ARBA00022630"/>
    </source>
</evidence>
<dbReference type="OrthoDB" id="269227at2759"/>
<dbReference type="AlphaFoldDB" id="A0A9P3LDY1"/>
<evidence type="ECO:0000256" key="7">
    <source>
        <dbReference type="PIRSR" id="PIRSR000137-1"/>
    </source>
</evidence>
<dbReference type="Proteomes" id="UP000703269">
    <property type="component" value="Unassembled WGS sequence"/>
</dbReference>
<dbReference type="Pfam" id="PF00732">
    <property type="entry name" value="GMC_oxred_N"/>
    <property type="match status" value="1"/>
</dbReference>
<evidence type="ECO:0000313" key="10">
    <source>
        <dbReference type="EMBL" id="GJE91044.1"/>
    </source>
</evidence>
<feature type="domain" description="Glucose-methanol-choline oxidoreductase N-terminal" evidence="9">
    <location>
        <begin position="305"/>
        <end position="319"/>
    </location>
</feature>
<keyword evidence="3" id="KW-0285">Flavoprotein</keyword>
<dbReference type="PANTHER" id="PTHR11552:SF201">
    <property type="entry name" value="GLUCOSE-METHANOL-CHOLINE OXIDOREDUCTASE N-TERMINAL DOMAIN-CONTAINING PROTEIN"/>
    <property type="match status" value="1"/>
</dbReference>
<feature type="active site" description="Proton acceptor" evidence="7">
    <location>
        <position position="602"/>
    </location>
</feature>
<dbReference type="Pfam" id="PF05199">
    <property type="entry name" value="GMC_oxred_C"/>
    <property type="match status" value="1"/>
</dbReference>
<reference evidence="10 11" key="1">
    <citation type="submission" date="2021-08" db="EMBL/GenBank/DDBJ databases">
        <title>Draft Genome Sequence of Phanerochaete sordida strain YK-624.</title>
        <authorList>
            <person name="Mori T."/>
            <person name="Dohra H."/>
            <person name="Suzuki T."/>
            <person name="Kawagishi H."/>
            <person name="Hirai H."/>
        </authorList>
    </citation>
    <scope>NUCLEOTIDE SEQUENCE [LARGE SCALE GENOMIC DNA]</scope>
    <source>
        <strain evidence="10 11">YK-624</strain>
    </source>
</reference>
<dbReference type="PROSITE" id="PS00624">
    <property type="entry name" value="GMC_OXRED_2"/>
    <property type="match status" value="1"/>
</dbReference>
<dbReference type="EMBL" id="BPQB01000019">
    <property type="protein sequence ID" value="GJE91044.1"/>
    <property type="molecule type" value="Genomic_DNA"/>
</dbReference>
<dbReference type="GO" id="GO:0050660">
    <property type="term" value="F:flavin adenine dinucleotide binding"/>
    <property type="evidence" value="ECO:0007669"/>
    <property type="project" value="InterPro"/>
</dbReference>
<evidence type="ECO:0000259" key="9">
    <source>
        <dbReference type="PROSITE" id="PS00624"/>
    </source>
</evidence>
<sequence length="625" mass="68144">MDKLAQLQDVDGQTFDYVIIGDVFPVPKSFVYPNIYYPSGGGTAGCVLANRLSEDPNVTVLVLEAGKAHFDDPIITSPLWFPKQFANPDYDWTFPVIPQDNAPEIHKIPWNRGLGLGGSSAMNVLTYTKPAREEMDALEALGNPGWNWETYQTYAKKAEGFQAPLPREIDDGFRDLYHPDSVGHDGPLTLSFVPTGCGADAAFQQSLAKNGLNVLTNALGGEIIGTFKGLSTFDQFAGKRVDAATAYILPVLHRSNLKVLTEAYVRRIITEGDEDGGVIARGVDFEHGGKLVTAVAGREVILSAGSIKSPQILELSGIGDRKILEPLGIQTVVELPTVGCNSQEHHFVRAPFLRLKEGKGLVSGGMLTDAQVAADLKKLHKLDIDYTVVTNAIAFASLQTVSERASEIIARKKAQLSADWEKYLPGLRRQYTQMLQLLESGHGADIEYMVAAPIFEGLPEPHKPHIAVSPNLTHPWSRGTVHIASADPKAHPRIDPRYFEDETDRAIMAEGLKHILKVVRTPPLSDLVEVELAPGPNFDLSTDEKVQEFVSRNTSTTWHLCGTCSMMPRELGGVVDAKLKVYGTKNLRVMDLSVLPLQVAVHTQAVVYGMAEQAADIIKASVQSA</sequence>
<dbReference type="InterPro" id="IPR007867">
    <property type="entry name" value="GMC_OxRtase_C"/>
</dbReference>
<gene>
    <name evidence="10" type="ORF">PsYK624_071920</name>
</gene>
<evidence type="ECO:0000256" key="1">
    <source>
        <dbReference type="ARBA" id="ARBA00001974"/>
    </source>
</evidence>
<dbReference type="GO" id="GO:0016614">
    <property type="term" value="F:oxidoreductase activity, acting on CH-OH group of donors"/>
    <property type="evidence" value="ECO:0007669"/>
    <property type="project" value="InterPro"/>
</dbReference>
<evidence type="ECO:0000313" key="11">
    <source>
        <dbReference type="Proteomes" id="UP000703269"/>
    </source>
</evidence>
<proteinExistence type="inferred from homology"/>
<name>A0A9P3LDY1_9APHY</name>
<comment type="similarity">
    <text evidence="2">Belongs to the GMC oxidoreductase family.</text>
</comment>